<dbReference type="InterPro" id="IPR019193">
    <property type="entry name" value="UBQ-conj_enz_E2-bd_prot"/>
</dbReference>
<reference evidence="2" key="2">
    <citation type="journal article" date="2020" name="Nat. Commun.">
        <title>Large-scale genome sequencing of mycorrhizal fungi provides insights into the early evolution of symbiotic traits.</title>
        <authorList>
            <person name="Miyauchi S."/>
            <person name="Kiss E."/>
            <person name="Kuo A."/>
            <person name="Drula E."/>
            <person name="Kohler A."/>
            <person name="Sanchez-Garcia M."/>
            <person name="Morin E."/>
            <person name="Andreopoulos B."/>
            <person name="Barry K.W."/>
            <person name="Bonito G."/>
            <person name="Buee M."/>
            <person name="Carver A."/>
            <person name="Chen C."/>
            <person name="Cichocki N."/>
            <person name="Clum A."/>
            <person name="Culley D."/>
            <person name="Crous P.W."/>
            <person name="Fauchery L."/>
            <person name="Girlanda M."/>
            <person name="Hayes R.D."/>
            <person name="Keri Z."/>
            <person name="LaButti K."/>
            <person name="Lipzen A."/>
            <person name="Lombard V."/>
            <person name="Magnuson J."/>
            <person name="Maillard F."/>
            <person name="Murat C."/>
            <person name="Nolan M."/>
            <person name="Ohm R.A."/>
            <person name="Pangilinan J."/>
            <person name="Pereira M.F."/>
            <person name="Perotto S."/>
            <person name="Peter M."/>
            <person name="Pfister S."/>
            <person name="Riley R."/>
            <person name="Sitrit Y."/>
            <person name="Stielow J.B."/>
            <person name="Szollosi G."/>
            <person name="Zifcakova L."/>
            <person name="Stursova M."/>
            <person name="Spatafora J.W."/>
            <person name="Tedersoo L."/>
            <person name="Vaario L.M."/>
            <person name="Yamada A."/>
            <person name="Yan M."/>
            <person name="Wang P."/>
            <person name="Xu J."/>
            <person name="Bruns T."/>
            <person name="Baldrian P."/>
            <person name="Vilgalys R."/>
            <person name="Dunand C."/>
            <person name="Henrissat B."/>
            <person name="Grigoriev I.V."/>
            <person name="Hibbett D."/>
            <person name="Nagy L.G."/>
            <person name="Martin F.M."/>
        </authorList>
    </citation>
    <scope>NUCLEOTIDE SEQUENCE</scope>
    <source>
        <strain evidence="2">BED1</strain>
    </source>
</reference>
<dbReference type="PANTHER" id="PTHR31531">
    <property type="entry name" value="E3 UBIQUITIN-PROTEIN LIGASE E3D FAMILY MEMBER"/>
    <property type="match status" value="1"/>
</dbReference>
<evidence type="ECO:0000313" key="3">
    <source>
        <dbReference type="Proteomes" id="UP001194468"/>
    </source>
</evidence>
<gene>
    <name evidence="2" type="ORF">L210DRAFT_3545617</name>
</gene>
<sequence>MATLVRPRLVEHDATDLHMHIPTPFPLQQLIDLQADVLDDLAAEPMDYGDSRVAQCQNDIQASVTAVHHTCLMTLANILSLSSPITGPANDSEHPNDPNIPLTQVLAESPLSCLVHALRARCGYPHTVDHPPSEAALLSQLHDLVDAIVPSLRRQDAHPAQAIVALLLDLEQLPASLALTSAQLVSQTDPSQHSENGSGPPPPPTSPYATIASLQRQLSSLQPAVASTSSGSRPTPAESVQSALLWARIDEQLEIVVALCRARASSPPQRGMTEPSPFGLVIHPSESHNSNNDRPSFDDALPPYDSDCHRYSNDRPPSYIAEGYPFASSTGQLNDEKSSLEQYPPEKVSFRVSTSTFPADTGMTTEHDHAMSSNSLDLDAITHAIERLYVVAPQLANQRVELRREKLVQMEKAKQGKGKARTLADIADPELDKMLDLLGRASAREIPDQSVVIDPYRTARGVGAADIEEQRRKYLEHLVHRTSAGRLHSQDAVPSLGRSSPSSTGGASQDRAEDQSSEKEPEGRSSRDGKRASYPSEPKSGSTLEPPPDRLRNRSLSAPHLAWLRPKEKTGSANGTKEGFGSITRTLSSDPKSLPPSATSKSVRSFSGRLRGVSKTRPSSAGGDGVSLGALDIAYVAEHHETLKHVLLFIACISPSSSLLGGVPLAEVLPSTSSGTHGDCLFLRLGGTPSPPLALPVPVVPGSKSVLSRGGHWEVKASCYQSGVVPKDSEDAALLPASELASLSPSLYVCSSCSLPLVPAPPTRYRDLPSEHWEELIDSWMCHPEGQTLAKTGMHGDDSNGKASGFGFWPTRDEALVGGSYVLFDAQAVAGGNIKCVGVRERDGHSHLARCLCGAIVGRQHDRRQEDSSVSRMYRMFKYAIRPISTTLQVPKIPMSAFVLHDMLEHVQAHATYRFVLSDEEDERPRLLIWLFKPRIRISYMLAAPALLPKSGTLDGSKVLYKILGQSTTSDLKDILNKYPGFPQAEYLFYPMDVCRKLAALLKESTASYPEGMRTMTGLDVGWLVMA</sequence>
<accession>A0AAD4BRP3</accession>
<keyword evidence="3" id="KW-1185">Reference proteome</keyword>
<organism evidence="2 3">
    <name type="scientific">Boletus edulis BED1</name>
    <dbReference type="NCBI Taxonomy" id="1328754"/>
    <lineage>
        <taxon>Eukaryota</taxon>
        <taxon>Fungi</taxon>
        <taxon>Dikarya</taxon>
        <taxon>Basidiomycota</taxon>
        <taxon>Agaricomycotina</taxon>
        <taxon>Agaricomycetes</taxon>
        <taxon>Agaricomycetidae</taxon>
        <taxon>Boletales</taxon>
        <taxon>Boletineae</taxon>
        <taxon>Boletaceae</taxon>
        <taxon>Boletoideae</taxon>
        <taxon>Boletus</taxon>
    </lineage>
</organism>
<feature type="compositionally biased region" description="Polar residues" evidence="1">
    <location>
        <begin position="497"/>
        <end position="507"/>
    </location>
</feature>
<dbReference type="GO" id="GO:0005829">
    <property type="term" value="C:cytosol"/>
    <property type="evidence" value="ECO:0007669"/>
    <property type="project" value="TreeGrafter"/>
</dbReference>
<dbReference type="Pfam" id="PF09814">
    <property type="entry name" value="HECT_2"/>
    <property type="match status" value="1"/>
</dbReference>
<name>A0AAD4BRP3_BOLED</name>
<proteinExistence type="predicted"/>
<feature type="region of interest" description="Disordered" evidence="1">
    <location>
        <begin position="482"/>
        <end position="623"/>
    </location>
</feature>
<feature type="compositionally biased region" description="Basic and acidic residues" evidence="1">
    <location>
        <begin position="510"/>
        <end position="531"/>
    </location>
</feature>
<dbReference type="GO" id="GO:0006513">
    <property type="term" value="P:protein monoubiquitination"/>
    <property type="evidence" value="ECO:0007669"/>
    <property type="project" value="TreeGrafter"/>
</dbReference>
<dbReference type="GO" id="GO:0030332">
    <property type="term" value="F:cyclin binding"/>
    <property type="evidence" value="ECO:0007669"/>
    <property type="project" value="TreeGrafter"/>
</dbReference>
<protein>
    <submittedName>
        <fullName evidence="2">HECT-like ubiquitin-conjugating enzyme-binding-domain-containing protein</fullName>
    </submittedName>
</protein>
<comment type="caution">
    <text evidence="2">The sequence shown here is derived from an EMBL/GenBank/DDBJ whole genome shotgun (WGS) entry which is preliminary data.</text>
</comment>
<dbReference type="GO" id="GO:0000209">
    <property type="term" value="P:protein polyubiquitination"/>
    <property type="evidence" value="ECO:0007669"/>
    <property type="project" value="TreeGrafter"/>
</dbReference>
<dbReference type="GO" id="GO:0051865">
    <property type="term" value="P:protein autoubiquitination"/>
    <property type="evidence" value="ECO:0007669"/>
    <property type="project" value="TreeGrafter"/>
</dbReference>
<evidence type="ECO:0000313" key="2">
    <source>
        <dbReference type="EMBL" id="KAF8438168.1"/>
    </source>
</evidence>
<reference evidence="2" key="1">
    <citation type="submission" date="2019-10" db="EMBL/GenBank/DDBJ databases">
        <authorList>
            <consortium name="DOE Joint Genome Institute"/>
            <person name="Kuo A."/>
            <person name="Miyauchi S."/>
            <person name="Kiss E."/>
            <person name="Drula E."/>
            <person name="Kohler A."/>
            <person name="Sanchez-Garcia M."/>
            <person name="Andreopoulos B."/>
            <person name="Barry K.W."/>
            <person name="Bonito G."/>
            <person name="Buee M."/>
            <person name="Carver A."/>
            <person name="Chen C."/>
            <person name="Cichocki N."/>
            <person name="Clum A."/>
            <person name="Culley D."/>
            <person name="Crous P.W."/>
            <person name="Fauchery L."/>
            <person name="Girlanda M."/>
            <person name="Hayes R."/>
            <person name="Keri Z."/>
            <person name="LaButti K."/>
            <person name="Lipzen A."/>
            <person name="Lombard V."/>
            <person name="Magnuson J."/>
            <person name="Maillard F."/>
            <person name="Morin E."/>
            <person name="Murat C."/>
            <person name="Nolan M."/>
            <person name="Ohm R."/>
            <person name="Pangilinan J."/>
            <person name="Pereira M."/>
            <person name="Perotto S."/>
            <person name="Peter M."/>
            <person name="Riley R."/>
            <person name="Sitrit Y."/>
            <person name="Stielow B."/>
            <person name="Szollosi G."/>
            <person name="Zifcakova L."/>
            <person name="Stursova M."/>
            <person name="Spatafora J.W."/>
            <person name="Tedersoo L."/>
            <person name="Vaario L.-M."/>
            <person name="Yamada A."/>
            <person name="Yan M."/>
            <person name="Wang P."/>
            <person name="Xu J."/>
            <person name="Bruns T."/>
            <person name="Baldrian P."/>
            <person name="Vilgalys R."/>
            <person name="Henrissat B."/>
            <person name="Grigoriev I.V."/>
            <person name="Hibbett D."/>
            <person name="Nagy L.G."/>
            <person name="Martin F.M."/>
        </authorList>
    </citation>
    <scope>NUCLEOTIDE SEQUENCE</scope>
    <source>
        <strain evidence="2">BED1</strain>
    </source>
</reference>
<feature type="compositionally biased region" description="Polar residues" evidence="1">
    <location>
        <begin position="583"/>
        <end position="605"/>
    </location>
</feature>
<dbReference type="GO" id="GO:0031624">
    <property type="term" value="F:ubiquitin conjugating enzyme binding"/>
    <property type="evidence" value="ECO:0007669"/>
    <property type="project" value="TreeGrafter"/>
</dbReference>
<dbReference type="GO" id="GO:0005634">
    <property type="term" value="C:nucleus"/>
    <property type="evidence" value="ECO:0007669"/>
    <property type="project" value="TreeGrafter"/>
</dbReference>
<dbReference type="PANTHER" id="PTHR31531:SF2">
    <property type="entry name" value="E3 UBIQUITIN-PROTEIN LIGASE E3D"/>
    <property type="match status" value="1"/>
</dbReference>
<feature type="region of interest" description="Disordered" evidence="1">
    <location>
        <begin position="184"/>
        <end position="209"/>
    </location>
</feature>
<feature type="compositionally biased region" description="Polar residues" evidence="1">
    <location>
        <begin position="184"/>
        <end position="196"/>
    </location>
</feature>
<dbReference type="AlphaFoldDB" id="A0AAD4BRP3"/>
<dbReference type="EMBL" id="WHUW01000017">
    <property type="protein sequence ID" value="KAF8438168.1"/>
    <property type="molecule type" value="Genomic_DNA"/>
</dbReference>
<dbReference type="GO" id="GO:0061630">
    <property type="term" value="F:ubiquitin protein ligase activity"/>
    <property type="evidence" value="ECO:0007669"/>
    <property type="project" value="TreeGrafter"/>
</dbReference>
<dbReference type="GO" id="GO:0000151">
    <property type="term" value="C:ubiquitin ligase complex"/>
    <property type="evidence" value="ECO:0007669"/>
    <property type="project" value="TreeGrafter"/>
</dbReference>
<dbReference type="Proteomes" id="UP001194468">
    <property type="component" value="Unassembled WGS sequence"/>
</dbReference>
<evidence type="ECO:0000256" key="1">
    <source>
        <dbReference type="SAM" id="MobiDB-lite"/>
    </source>
</evidence>
<dbReference type="GO" id="GO:0043161">
    <property type="term" value="P:proteasome-mediated ubiquitin-dependent protein catabolic process"/>
    <property type="evidence" value="ECO:0007669"/>
    <property type="project" value="TreeGrafter"/>
</dbReference>